<dbReference type="EMBL" id="UZAL01007430">
    <property type="protein sequence ID" value="VDO98208.1"/>
    <property type="molecule type" value="Genomic_DNA"/>
</dbReference>
<keyword evidence="2" id="KW-1185">Reference proteome</keyword>
<protein>
    <submittedName>
        <fullName evidence="1">Uncharacterized protein</fullName>
    </submittedName>
</protein>
<reference evidence="1 2" key="1">
    <citation type="submission" date="2018-11" db="EMBL/GenBank/DDBJ databases">
        <authorList>
            <consortium name="Pathogen Informatics"/>
        </authorList>
    </citation>
    <scope>NUCLEOTIDE SEQUENCE [LARGE SCALE GENOMIC DNA]</scope>
    <source>
        <strain>Denwood</strain>
        <strain evidence="2">Zambia</strain>
    </source>
</reference>
<organism evidence="1 2">
    <name type="scientific">Schistosoma mattheei</name>
    <dbReference type="NCBI Taxonomy" id="31246"/>
    <lineage>
        <taxon>Eukaryota</taxon>
        <taxon>Metazoa</taxon>
        <taxon>Spiralia</taxon>
        <taxon>Lophotrochozoa</taxon>
        <taxon>Platyhelminthes</taxon>
        <taxon>Trematoda</taxon>
        <taxon>Digenea</taxon>
        <taxon>Strigeidida</taxon>
        <taxon>Schistosomatoidea</taxon>
        <taxon>Schistosomatidae</taxon>
        <taxon>Schistosoma</taxon>
    </lineage>
</organism>
<proteinExistence type="predicted"/>
<gene>
    <name evidence="1" type="ORF">SMTD_LOCUS3698</name>
</gene>
<sequence length="57" mass="6715">MDTTTVFNLFKSIIIICSRLQFQCIRLSVSLFNLFSFNKKFFNLALSIYSKSIVYCF</sequence>
<evidence type="ECO:0000313" key="2">
    <source>
        <dbReference type="Proteomes" id="UP000269396"/>
    </source>
</evidence>
<accession>A0A3P8DCG6</accession>
<dbReference type="Proteomes" id="UP000269396">
    <property type="component" value="Unassembled WGS sequence"/>
</dbReference>
<name>A0A3P8DCG6_9TREM</name>
<evidence type="ECO:0000313" key="1">
    <source>
        <dbReference type="EMBL" id="VDO98208.1"/>
    </source>
</evidence>
<dbReference type="AlphaFoldDB" id="A0A3P8DCG6"/>